<evidence type="ECO:0008006" key="3">
    <source>
        <dbReference type="Google" id="ProtNLM"/>
    </source>
</evidence>
<organism evidence="1 2">
    <name type="scientific">Lasius platythorax</name>
    <dbReference type="NCBI Taxonomy" id="488582"/>
    <lineage>
        <taxon>Eukaryota</taxon>
        <taxon>Metazoa</taxon>
        <taxon>Ecdysozoa</taxon>
        <taxon>Arthropoda</taxon>
        <taxon>Hexapoda</taxon>
        <taxon>Insecta</taxon>
        <taxon>Pterygota</taxon>
        <taxon>Neoptera</taxon>
        <taxon>Endopterygota</taxon>
        <taxon>Hymenoptera</taxon>
        <taxon>Apocrita</taxon>
        <taxon>Aculeata</taxon>
        <taxon>Formicoidea</taxon>
        <taxon>Formicidae</taxon>
        <taxon>Formicinae</taxon>
        <taxon>Lasius</taxon>
        <taxon>Lasius</taxon>
    </lineage>
</organism>
<dbReference type="EMBL" id="OZ034832">
    <property type="protein sequence ID" value="CAL1689766.1"/>
    <property type="molecule type" value="Genomic_DNA"/>
</dbReference>
<name>A0AAV2PA23_9HYME</name>
<reference evidence="1" key="1">
    <citation type="submission" date="2024-04" db="EMBL/GenBank/DDBJ databases">
        <authorList>
            <consortium name="Molecular Ecology Group"/>
        </authorList>
    </citation>
    <scope>NUCLEOTIDE SEQUENCE</scope>
</reference>
<keyword evidence="2" id="KW-1185">Reference proteome</keyword>
<accession>A0AAV2PA23</accession>
<sequence length="159" mass="18324">MNILRPIVDNFQPLPENNMHARQRRAAKTRNVEYFELTIPTYTDDQFREHFRITRITFEVLLNVVGNHMQGNQPNANIPLNKKILFTIWLLSKPESFLAVGDRFDIPTSTGHDIFKSIICALAELMPQYVRWPNAAHQAISSQVFAEPFTRHTKCCGGN</sequence>
<dbReference type="Proteomes" id="UP001497644">
    <property type="component" value="Chromosome 9"/>
</dbReference>
<dbReference type="AlphaFoldDB" id="A0AAV2PA23"/>
<gene>
    <name evidence="1" type="ORF">LPLAT_LOCUS14617</name>
</gene>
<protein>
    <recommendedName>
        <fullName evidence="3">Nuclease HARBI1</fullName>
    </recommendedName>
</protein>
<proteinExistence type="predicted"/>
<evidence type="ECO:0000313" key="2">
    <source>
        <dbReference type="Proteomes" id="UP001497644"/>
    </source>
</evidence>
<evidence type="ECO:0000313" key="1">
    <source>
        <dbReference type="EMBL" id="CAL1689766.1"/>
    </source>
</evidence>